<keyword evidence="5 7" id="KW-0472">Membrane</keyword>
<keyword evidence="9" id="KW-1185">Reference proteome</keyword>
<dbReference type="GO" id="GO:0006882">
    <property type="term" value="P:intracellular zinc ion homeostasis"/>
    <property type="evidence" value="ECO:0007669"/>
    <property type="project" value="TreeGrafter"/>
</dbReference>
<evidence type="ECO:0000256" key="3">
    <source>
        <dbReference type="ARBA" id="ARBA00022692"/>
    </source>
</evidence>
<dbReference type="OrthoDB" id="529367at2759"/>
<dbReference type="GO" id="GO:0016020">
    <property type="term" value="C:membrane"/>
    <property type="evidence" value="ECO:0007669"/>
    <property type="project" value="UniProtKB-SubCell"/>
</dbReference>
<dbReference type="STRING" id="578458.D8QH93"/>
<feature type="binding site" evidence="6">
    <location>
        <position position="126"/>
    </location>
    <ligand>
        <name>Zn(2+)</name>
        <dbReference type="ChEBI" id="CHEBI:29105"/>
    </ligand>
</feature>
<keyword evidence="3 7" id="KW-0812">Transmembrane</keyword>
<keyword evidence="4 7" id="KW-1133">Transmembrane helix</keyword>
<dbReference type="RefSeq" id="XP_003027534.1">
    <property type="nucleotide sequence ID" value="XM_003027488.1"/>
</dbReference>
<evidence type="ECO:0000256" key="6">
    <source>
        <dbReference type="PIRSR" id="PIRSR604254-1"/>
    </source>
</evidence>
<dbReference type="PANTHER" id="PTHR20855">
    <property type="entry name" value="ADIPOR/PROGESTIN RECEPTOR-RELATED"/>
    <property type="match status" value="1"/>
</dbReference>
<feature type="binding site" evidence="6">
    <location>
        <position position="276"/>
    </location>
    <ligand>
        <name>Zn(2+)</name>
        <dbReference type="ChEBI" id="CHEBI:29105"/>
    </ligand>
</feature>
<dbReference type="GO" id="GO:0038023">
    <property type="term" value="F:signaling receptor activity"/>
    <property type="evidence" value="ECO:0007669"/>
    <property type="project" value="TreeGrafter"/>
</dbReference>
<feature type="transmembrane region" description="Helical" evidence="7">
    <location>
        <begin position="234"/>
        <end position="253"/>
    </location>
</feature>
<organism evidence="9">
    <name type="scientific">Schizophyllum commune (strain H4-8 / FGSC 9210)</name>
    <name type="common">Split gill fungus</name>
    <dbReference type="NCBI Taxonomy" id="578458"/>
    <lineage>
        <taxon>Eukaryota</taxon>
        <taxon>Fungi</taxon>
        <taxon>Dikarya</taxon>
        <taxon>Basidiomycota</taxon>
        <taxon>Agaricomycotina</taxon>
        <taxon>Agaricomycetes</taxon>
        <taxon>Agaricomycetidae</taxon>
        <taxon>Agaricales</taxon>
        <taxon>Schizophyllaceae</taxon>
        <taxon>Schizophyllum</taxon>
    </lineage>
</organism>
<dbReference type="OMA" id="IGNACDY"/>
<dbReference type="GO" id="GO:0046872">
    <property type="term" value="F:metal ion binding"/>
    <property type="evidence" value="ECO:0007669"/>
    <property type="project" value="UniProtKB-KW"/>
</dbReference>
<dbReference type="InParanoid" id="D8QH93"/>
<proteinExistence type="inferred from homology"/>
<evidence type="ECO:0000313" key="9">
    <source>
        <dbReference type="Proteomes" id="UP000007431"/>
    </source>
</evidence>
<dbReference type="Proteomes" id="UP000007431">
    <property type="component" value="Unassembled WGS sequence"/>
</dbReference>
<dbReference type="VEuPathDB" id="FungiDB:SCHCODRAFT_02590679"/>
<evidence type="ECO:0000256" key="2">
    <source>
        <dbReference type="ARBA" id="ARBA00007018"/>
    </source>
</evidence>
<dbReference type="GeneID" id="9596744"/>
<dbReference type="KEGG" id="scm:SCHCO_02590679"/>
<evidence type="ECO:0000256" key="1">
    <source>
        <dbReference type="ARBA" id="ARBA00004141"/>
    </source>
</evidence>
<keyword evidence="6" id="KW-0479">Metal-binding</keyword>
<reference evidence="8 9" key="1">
    <citation type="journal article" date="2010" name="Nat. Biotechnol.">
        <title>Genome sequence of the model mushroom Schizophyllum commune.</title>
        <authorList>
            <person name="Ohm R.A."/>
            <person name="de Jong J.F."/>
            <person name="Lugones L.G."/>
            <person name="Aerts A."/>
            <person name="Kothe E."/>
            <person name="Stajich J.E."/>
            <person name="de Vries R.P."/>
            <person name="Record E."/>
            <person name="Levasseur A."/>
            <person name="Baker S.E."/>
            <person name="Bartholomew K.A."/>
            <person name="Coutinho P.M."/>
            <person name="Erdmann S."/>
            <person name="Fowler T.J."/>
            <person name="Gathman A.C."/>
            <person name="Lombard V."/>
            <person name="Henrissat B."/>
            <person name="Knabe N."/>
            <person name="Kuees U."/>
            <person name="Lilly W.W."/>
            <person name="Lindquist E."/>
            <person name="Lucas S."/>
            <person name="Magnuson J.K."/>
            <person name="Piumi F."/>
            <person name="Raudaskoski M."/>
            <person name="Salamov A."/>
            <person name="Schmutz J."/>
            <person name="Schwarze F.W.M.R."/>
            <person name="vanKuyk P.A."/>
            <person name="Horton J.S."/>
            <person name="Grigoriev I.V."/>
            <person name="Woesten H.A.B."/>
        </authorList>
    </citation>
    <scope>NUCLEOTIDE SEQUENCE [LARGE SCALE GENOMIC DNA]</scope>
    <source>
        <strain evidence="9">H4-8 / FGSC 9210</strain>
    </source>
</reference>
<dbReference type="Pfam" id="PF03006">
    <property type="entry name" value="HlyIII"/>
    <property type="match status" value="1"/>
</dbReference>
<comment type="similarity">
    <text evidence="2">Belongs to the ADIPOR family.</text>
</comment>
<protein>
    <recommendedName>
        <fullName evidence="10">HlyIII-domain-containing protein</fullName>
    </recommendedName>
</protein>
<feature type="transmembrane region" description="Helical" evidence="7">
    <location>
        <begin position="146"/>
        <end position="164"/>
    </location>
</feature>
<dbReference type="PANTHER" id="PTHR20855:SF52">
    <property type="entry name" value="ADIPONECTIN RECEPTOR PROTEIN"/>
    <property type="match status" value="1"/>
</dbReference>
<dbReference type="EMBL" id="GL377312">
    <property type="protein sequence ID" value="EFI92631.1"/>
    <property type="molecule type" value="Genomic_DNA"/>
</dbReference>
<evidence type="ECO:0000313" key="8">
    <source>
        <dbReference type="EMBL" id="EFI92631.1"/>
    </source>
</evidence>
<dbReference type="FunCoup" id="D8QH93">
    <property type="interactions" value="42"/>
</dbReference>
<keyword evidence="6" id="KW-0862">Zinc</keyword>
<comment type="subcellular location">
    <subcellularLocation>
        <location evidence="1">Membrane</location>
        <topology evidence="1">Multi-pass membrane protein</topology>
    </subcellularLocation>
</comment>
<accession>D8QH93</accession>
<gene>
    <name evidence="8" type="ORF">SCHCODRAFT_17498</name>
</gene>
<feature type="transmembrane region" description="Helical" evidence="7">
    <location>
        <begin position="274"/>
        <end position="294"/>
    </location>
</feature>
<evidence type="ECO:0000256" key="5">
    <source>
        <dbReference type="ARBA" id="ARBA00023136"/>
    </source>
</evidence>
<evidence type="ECO:0000256" key="7">
    <source>
        <dbReference type="SAM" id="Phobius"/>
    </source>
</evidence>
<feature type="transmembrane region" description="Helical" evidence="7">
    <location>
        <begin position="201"/>
        <end position="222"/>
    </location>
</feature>
<dbReference type="AlphaFoldDB" id="D8QH93"/>
<dbReference type="InterPro" id="IPR004254">
    <property type="entry name" value="AdipoR/HlyIII-related"/>
</dbReference>
<feature type="binding site" evidence="6">
    <location>
        <position position="272"/>
    </location>
    <ligand>
        <name>Zn(2+)</name>
        <dbReference type="ChEBI" id="CHEBI:29105"/>
    </ligand>
</feature>
<sequence>MQRARKTSTSLAASSVNAVKKAVEVSKTIAWAELEEWQKDNEYILAGYRRTQNSWKGTLHSVYAYVHNETVNIHSHLWGAVLFVYLMVTFPSYIRQFPRATWMDVAVACVFLSSAVFCLSASAFYHAASCHSQSVSHRCHALDYSGIVVLTVGSFYPSLYYGFYGDARMQTAYISGITIIGLGAAYVVLNPEYSKPTHRGTRTSVFIALGLCAVVPVCHWFFTHGANTLLLDMGYGWLVASGALYIAGALIYANRIPERYSPGTFDYYLASHQIFHVCVVLAALAHLAGVIKSIEYTHAAPTRNGM</sequence>
<dbReference type="eggNOG" id="KOG0748">
    <property type="taxonomic scope" value="Eukaryota"/>
</dbReference>
<dbReference type="HOGENOM" id="CLU_023075_2_0_1"/>
<evidence type="ECO:0000256" key="4">
    <source>
        <dbReference type="ARBA" id="ARBA00022989"/>
    </source>
</evidence>
<evidence type="ECO:0008006" key="10">
    <source>
        <dbReference type="Google" id="ProtNLM"/>
    </source>
</evidence>
<feature type="transmembrane region" description="Helical" evidence="7">
    <location>
        <begin position="170"/>
        <end position="189"/>
    </location>
</feature>
<name>D8QH93_SCHCM</name>
<feature type="transmembrane region" description="Helical" evidence="7">
    <location>
        <begin position="100"/>
        <end position="125"/>
    </location>
</feature>